<organism evidence="2 3">
    <name type="scientific">Heyndrickxia ginsengihumi</name>
    <dbReference type="NCBI Taxonomy" id="363870"/>
    <lineage>
        <taxon>Bacteria</taxon>
        <taxon>Bacillati</taxon>
        <taxon>Bacillota</taxon>
        <taxon>Bacilli</taxon>
        <taxon>Bacillales</taxon>
        <taxon>Bacillaceae</taxon>
        <taxon>Heyndrickxia</taxon>
    </lineage>
</organism>
<accession>A0A0A6V817</accession>
<dbReference type="Proteomes" id="UP000030588">
    <property type="component" value="Unassembled WGS sequence"/>
</dbReference>
<sequence>MNNRIDELARETYDIPFEKWQYGPVVESVYYNLNHYKNKEITENGSYSRDYEEWDEIIERLLSVNVFDLVDISHRFPSWANFKDDILNRNFVEPYTLNEIAEDFLNE</sequence>
<comment type="caution">
    <text evidence="2">The sequence shown here is derived from an EMBL/GenBank/DDBJ whole genome shotgun (WGS) entry which is preliminary data.</text>
</comment>
<proteinExistence type="predicted"/>
<dbReference type="AlphaFoldDB" id="A0A0A6V817"/>
<evidence type="ECO:0000313" key="3">
    <source>
        <dbReference type="Proteomes" id="UP000030588"/>
    </source>
</evidence>
<protein>
    <recommendedName>
        <fullName evidence="1">Antitoxin SocA-like Panacea domain-containing protein</fullName>
    </recommendedName>
</protein>
<dbReference type="STRING" id="363870.NG54_17050"/>
<evidence type="ECO:0000259" key="1">
    <source>
        <dbReference type="Pfam" id="PF13274"/>
    </source>
</evidence>
<dbReference type="InterPro" id="IPR025272">
    <property type="entry name" value="SocA_Panacea"/>
</dbReference>
<dbReference type="Pfam" id="PF13274">
    <property type="entry name" value="SocA_Panacea"/>
    <property type="match status" value="1"/>
</dbReference>
<evidence type="ECO:0000313" key="2">
    <source>
        <dbReference type="EMBL" id="KHD84200.1"/>
    </source>
</evidence>
<reference evidence="2 3" key="1">
    <citation type="submission" date="2014-10" db="EMBL/GenBank/DDBJ databases">
        <title>Draft genome of phytase producing Bacillus ginsengihumi strain M2.11.</title>
        <authorList>
            <person name="Toymentseva A."/>
            <person name="Boulygina E.A."/>
            <person name="Kazakov S.V."/>
            <person name="Kayumov I."/>
            <person name="Suleimanova A.D."/>
            <person name="Mardanova A.M."/>
            <person name="Maria S.N."/>
            <person name="Sergey M.Y."/>
            <person name="Sharipova M.R."/>
        </authorList>
    </citation>
    <scope>NUCLEOTIDE SEQUENCE [LARGE SCALE GENOMIC DNA]</scope>
    <source>
        <strain evidence="2 3">M2.11</strain>
    </source>
</reference>
<name>A0A0A6V817_9BACI</name>
<dbReference type="EMBL" id="JRUN01000085">
    <property type="protein sequence ID" value="KHD84200.1"/>
    <property type="molecule type" value="Genomic_DNA"/>
</dbReference>
<gene>
    <name evidence="2" type="ORF">NG54_17050</name>
</gene>
<feature type="domain" description="Antitoxin SocA-like Panacea" evidence="1">
    <location>
        <begin position="14"/>
        <end position="79"/>
    </location>
</feature>